<dbReference type="GO" id="GO:0015891">
    <property type="term" value="P:siderophore transport"/>
    <property type="evidence" value="ECO:0007669"/>
    <property type="project" value="InterPro"/>
</dbReference>
<dbReference type="GO" id="GO:0031992">
    <property type="term" value="F:energy transducer activity"/>
    <property type="evidence" value="ECO:0007669"/>
    <property type="project" value="InterPro"/>
</dbReference>
<evidence type="ECO:0000256" key="1">
    <source>
        <dbReference type="ARBA" id="ARBA00004383"/>
    </source>
</evidence>
<evidence type="ECO:0000256" key="2">
    <source>
        <dbReference type="ARBA" id="ARBA00006555"/>
    </source>
</evidence>
<evidence type="ECO:0000256" key="13">
    <source>
        <dbReference type="RuleBase" id="RU362123"/>
    </source>
</evidence>
<dbReference type="GO" id="GO:0055085">
    <property type="term" value="P:transmembrane transport"/>
    <property type="evidence" value="ECO:0007669"/>
    <property type="project" value="InterPro"/>
</dbReference>
<evidence type="ECO:0000256" key="3">
    <source>
        <dbReference type="ARBA" id="ARBA00022362"/>
    </source>
</evidence>
<evidence type="ECO:0000259" key="15">
    <source>
        <dbReference type="PROSITE" id="PS52015"/>
    </source>
</evidence>
<feature type="domain" description="TonB C-terminal" evidence="15">
    <location>
        <begin position="158"/>
        <end position="249"/>
    </location>
</feature>
<evidence type="ECO:0000256" key="8">
    <source>
        <dbReference type="ARBA" id="ARBA00022737"/>
    </source>
</evidence>
<name>A0AA43Q7E3_9GAMM</name>
<dbReference type="EMBL" id="JAQSDF010000022">
    <property type="protein sequence ID" value="MDI1231151.1"/>
    <property type="molecule type" value="Genomic_DNA"/>
</dbReference>
<dbReference type="Gene3D" id="3.30.2420.10">
    <property type="entry name" value="TonB"/>
    <property type="match status" value="1"/>
</dbReference>
<keyword evidence="5 13" id="KW-1003">Cell membrane</keyword>
<comment type="function">
    <text evidence="13">Interacts with outer membrane receptor proteins that carry out high-affinity binding and energy dependent uptake into the periplasmic space of specific substrates. It could act to transduce energy from the cytoplasmic membrane to specific energy-requiring processes in the outer membrane, resulting in the release into the periplasm of ligands bound by these outer membrane proteins.</text>
</comment>
<evidence type="ECO:0000256" key="7">
    <source>
        <dbReference type="ARBA" id="ARBA00022692"/>
    </source>
</evidence>
<dbReference type="PROSITE" id="PS52015">
    <property type="entry name" value="TONB_CTD"/>
    <property type="match status" value="1"/>
</dbReference>
<feature type="region of interest" description="Disordered" evidence="14">
    <location>
        <begin position="45"/>
        <end position="102"/>
    </location>
</feature>
<evidence type="ECO:0000256" key="10">
    <source>
        <dbReference type="ARBA" id="ARBA00022989"/>
    </source>
</evidence>
<comment type="subunit">
    <text evidence="12">Homodimer. Forms a complex with the accessory proteins ExbB and ExbD.</text>
</comment>
<evidence type="ECO:0000256" key="4">
    <source>
        <dbReference type="ARBA" id="ARBA00022448"/>
    </source>
</evidence>
<dbReference type="GO" id="GO:0030288">
    <property type="term" value="C:outer membrane-bounded periplasmic space"/>
    <property type="evidence" value="ECO:0007669"/>
    <property type="project" value="InterPro"/>
</dbReference>
<dbReference type="InterPro" id="IPR003538">
    <property type="entry name" value="TonB"/>
</dbReference>
<evidence type="ECO:0000256" key="14">
    <source>
        <dbReference type="SAM" id="MobiDB-lite"/>
    </source>
</evidence>
<evidence type="ECO:0000256" key="11">
    <source>
        <dbReference type="ARBA" id="ARBA00023136"/>
    </source>
</evidence>
<feature type="compositionally biased region" description="Low complexity" evidence="14">
    <location>
        <begin position="125"/>
        <end position="145"/>
    </location>
</feature>
<evidence type="ECO:0000256" key="5">
    <source>
        <dbReference type="ARBA" id="ARBA00022475"/>
    </source>
</evidence>
<evidence type="ECO:0000313" key="17">
    <source>
        <dbReference type="Proteomes" id="UP001160519"/>
    </source>
</evidence>
<keyword evidence="11 13" id="KW-0472">Membrane</keyword>
<keyword evidence="17" id="KW-1185">Reference proteome</keyword>
<dbReference type="PANTHER" id="PTHR33446">
    <property type="entry name" value="PROTEIN TONB-RELATED"/>
    <property type="match status" value="1"/>
</dbReference>
<feature type="transmembrane region" description="Helical" evidence="13">
    <location>
        <begin position="6"/>
        <end position="26"/>
    </location>
</feature>
<feature type="region of interest" description="Disordered" evidence="14">
    <location>
        <begin position="120"/>
        <end position="170"/>
    </location>
</feature>
<gene>
    <name evidence="16" type="ORF">PSU93_08390</name>
</gene>
<dbReference type="Pfam" id="PF03544">
    <property type="entry name" value="TonB_C"/>
    <property type="match status" value="1"/>
</dbReference>
<dbReference type="InterPro" id="IPR037682">
    <property type="entry name" value="TonB_C"/>
</dbReference>
<evidence type="ECO:0000256" key="6">
    <source>
        <dbReference type="ARBA" id="ARBA00022519"/>
    </source>
</evidence>
<comment type="similarity">
    <text evidence="2 13">Belongs to the TonB family.</text>
</comment>
<keyword evidence="4 13" id="KW-0813">Transport</keyword>
<dbReference type="NCBIfam" id="TIGR01352">
    <property type="entry name" value="tonB_Cterm"/>
    <property type="match status" value="1"/>
</dbReference>
<dbReference type="GO" id="GO:0098797">
    <property type="term" value="C:plasma membrane protein complex"/>
    <property type="evidence" value="ECO:0007669"/>
    <property type="project" value="TreeGrafter"/>
</dbReference>
<dbReference type="PRINTS" id="PR01374">
    <property type="entry name" value="TONBPROTEIN"/>
</dbReference>
<organism evidence="16 17">
    <name type="scientific">Candidatus Methylobacter titanis</name>
    <dbReference type="NCBI Taxonomy" id="3053457"/>
    <lineage>
        <taxon>Bacteria</taxon>
        <taxon>Pseudomonadati</taxon>
        <taxon>Pseudomonadota</taxon>
        <taxon>Gammaproteobacteria</taxon>
        <taxon>Methylococcales</taxon>
        <taxon>Methylococcaceae</taxon>
        <taxon>Methylobacter</taxon>
    </lineage>
</organism>
<keyword evidence="9 13" id="KW-0653">Protein transport</keyword>
<dbReference type="SUPFAM" id="SSF74653">
    <property type="entry name" value="TolA/TonB C-terminal domain"/>
    <property type="match status" value="1"/>
</dbReference>
<dbReference type="GO" id="GO:0015031">
    <property type="term" value="P:protein transport"/>
    <property type="evidence" value="ECO:0007669"/>
    <property type="project" value="UniProtKB-UniRule"/>
</dbReference>
<proteinExistence type="inferred from homology"/>
<keyword evidence="8" id="KW-0677">Repeat</keyword>
<feature type="compositionally biased region" description="Basic and acidic residues" evidence="14">
    <location>
        <begin position="59"/>
        <end position="73"/>
    </location>
</feature>
<comment type="caution">
    <text evidence="16">The sequence shown here is derived from an EMBL/GenBank/DDBJ whole genome shotgun (WGS) entry which is preliminary data.</text>
</comment>
<protein>
    <recommendedName>
        <fullName evidence="3 13">Protein TonB</fullName>
    </recommendedName>
</protein>
<reference evidence="16" key="1">
    <citation type="submission" date="2023-01" db="EMBL/GenBank/DDBJ databases">
        <title>Biogeochemical cycle of methane in antarctic sediments.</title>
        <authorList>
            <person name="Roldan D.M."/>
            <person name="Menes R.J."/>
        </authorList>
    </citation>
    <scope>NUCLEOTIDE SEQUENCE [LARGE SCALE GENOMIC DNA]</scope>
    <source>
        <strain evidence="16">K-2018 MAG008</strain>
    </source>
</reference>
<comment type="subcellular location">
    <subcellularLocation>
        <location evidence="1 13">Cell inner membrane</location>
        <topology evidence="1 13">Single-pass membrane protein</topology>
        <orientation evidence="1 13">Periplasmic side</orientation>
    </subcellularLocation>
</comment>
<sequence length="249" mass="26785">MKSSVAALLTGIIVSLGLFWLMQAMLMSNRQVVKKTEHLNMMEFVRLKREPPPPPPPKPKIEKPPEKKVEQVQDKPPPPQRQKAPPKKQPVIQKTPVVKQEIPAMDVPKLDIPVQAVKSSGPAVNASGTAGTAGTASGTGETGNAQGDVDGKGAASGGDSTGVIPLERVPPKYPRGAANRHIEGWVKVEFTITTDGDVEDAVVIEAQPADIFDNAALQAISRWKFKGKMVNGVRVTQRAVQTLQFKLTK</sequence>
<evidence type="ECO:0000256" key="9">
    <source>
        <dbReference type="ARBA" id="ARBA00022927"/>
    </source>
</evidence>
<accession>A0AA43Q7E3</accession>
<evidence type="ECO:0000256" key="12">
    <source>
        <dbReference type="ARBA" id="ARBA00025849"/>
    </source>
</evidence>
<keyword evidence="7 13" id="KW-0812">Transmembrane</keyword>
<dbReference type="Proteomes" id="UP001160519">
    <property type="component" value="Unassembled WGS sequence"/>
</dbReference>
<keyword evidence="13" id="KW-0735">Signal-anchor</keyword>
<dbReference type="AlphaFoldDB" id="A0AA43Q7E3"/>
<keyword evidence="10 13" id="KW-1133">Transmembrane helix</keyword>
<evidence type="ECO:0000313" key="16">
    <source>
        <dbReference type="EMBL" id="MDI1231151.1"/>
    </source>
</evidence>
<keyword evidence="6 13" id="KW-0997">Cell inner membrane</keyword>
<dbReference type="InterPro" id="IPR006260">
    <property type="entry name" value="TonB/TolA_C"/>
</dbReference>
<dbReference type="PANTHER" id="PTHR33446:SF8">
    <property type="entry name" value="PROTEIN TONB"/>
    <property type="match status" value="1"/>
</dbReference>
<dbReference type="InterPro" id="IPR051045">
    <property type="entry name" value="TonB-dependent_transducer"/>
</dbReference>